<reference evidence="2" key="1">
    <citation type="submission" date="2020-12" db="EMBL/GenBank/DDBJ databases">
        <title>Hymenobacter sp.</title>
        <authorList>
            <person name="Kim M.K."/>
        </authorList>
    </citation>
    <scope>NUCLEOTIDE SEQUENCE [LARGE SCALE GENOMIC DNA]</scope>
    <source>
        <strain evidence="2">BT553</strain>
    </source>
</reference>
<dbReference type="RefSeq" id="WP_233150832.1">
    <property type="nucleotide sequence ID" value="NZ_JAELXS010000004.1"/>
</dbReference>
<dbReference type="EMBL" id="JAELXS010000004">
    <property type="protein sequence ID" value="MBJ6122047.1"/>
    <property type="molecule type" value="Genomic_DNA"/>
</dbReference>
<name>A0ABS0XPS9_9SPHN</name>
<accession>A0ABS0XPS9</accession>
<protein>
    <recommendedName>
        <fullName evidence="3">TetR family transcriptional regulator</fullName>
    </recommendedName>
</protein>
<gene>
    <name evidence="1" type="ORF">JAO74_09615</name>
</gene>
<proteinExistence type="predicted"/>
<evidence type="ECO:0008006" key="3">
    <source>
        <dbReference type="Google" id="ProtNLM"/>
    </source>
</evidence>
<comment type="caution">
    <text evidence="1">The sequence shown here is derived from an EMBL/GenBank/DDBJ whole genome shotgun (WGS) entry which is preliminary data.</text>
</comment>
<keyword evidence="2" id="KW-1185">Reference proteome</keyword>
<organism evidence="1 2">
    <name type="scientific">Sphingomonas mollis</name>
    <dbReference type="NCBI Taxonomy" id="2795726"/>
    <lineage>
        <taxon>Bacteria</taxon>
        <taxon>Pseudomonadati</taxon>
        <taxon>Pseudomonadota</taxon>
        <taxon>Alphaproteobacteria</taxon>
        <taxon>Sphingomonadales</taxon>
        <taxon>Sphingomonadaceae</taxon>
        <taxon>Sphingomonas</taxon>
    </lineage>
</organism>
<evidence type="ECO:0000313" key="1">
    <source>
        <dbReference type="EMBL" id="MBJ6122047.1"/>
    </source>
</evidence>
<dbReference type="Proteomes" id="UP000640426">
    <property type="component" value="Unassembled WGS sequence"/>
</dbReference>
<evidence type="ECO:0000313" key="2">
    <source>
        <dbReference type="Proteomes" id="UP000640426"/>
    </source>
</evidence>
<sequence>MRKYGLHEGDAAPGITASAGQAALLLVESLIHELVANGRLPLDRAIAVVEIATDTAGQIALAQCTDQADDPVGDLLRVIARTLSLDADAPSSTSHG</sequence>